<evidence type="ECO:0000313" key="1">
    <source>
        <dbReference type="EMBL" id="JAD96750.1"/>
    </source>
</evidence>
<reference evidence="1" key="1">
    <citation type="submission" date="2014-09" db="EMBL/GenBank/DDBJ databases">
        <authorList>
            <person name="Magalhaes I.L.F."/>
            <person name="Oliveira U."/>
            <person name="Santos F.R."/>
            <person name="Vidigal T.H.D.A."/>
            <person name="Brescovit A.D."/>
            <person name="Santos A.J."/>
        </authorList>
    </citation>
    <scope>NUCLEOTIDE SEQUENCE</scope>
    <source>
        <tissue evidence="1">Shoot tissue taken approximately 20 cm above the soil surface</tissue>
    </source>
</reference>
<protein>
    <submittedName>
        <fullName evidence="1">Uncharacterized protein</fullName>
    </submittedName>
</protein>
<reference evidence="1" key="2">
    <citation type="journal article" date="2015" name="Data Brief">
        <title>Shoot transcriptome of the giant reed, Arundo donax.</title>
        <authorList>
            <person name="Barrero R.A."/>
            <person name="Guerrero F.D."/>
            <person name="Moolhuijzen P."/>
            <person name="Goolsby J.A."/>
            <person name="Tidwell J."/>
            <person name="Bellgard S.E."/>
            <person name="Bellgard M.I."/>
        </authorList>
    </citation>
    <scope>NUCLEOTIDE SEQUENCE</scope>
    <source>
        <tissue evidence="1">Shoot tissue taken approximately 20 cm above the soil surface</tissue>
    </source>
</reference>
<accession>A0A0A9EFW1</accession>
<dbReference type="EMBL" id="GBRH01201145">
    <property type="protein sequence ID" value="JAD96750.1"/>
    <property type="molecule type" value="Transcribed_RNA"/>
</dbReference>
<proteinExistence type="predicted"/>
<sequence length="9" mass="1065">MSLRCVPFL</sequence>
<name>A0A0A9EFW1_ARUDO</name>
<organism evidence="1">
    <name type="scientific">Arundo donax</name>
    <name type="common">Giant reed</name>
    <name type="synonym">Donax arundinaceus</name>
    <dbReference type="NCBI Taxonomy" id="35708"/>
    <lineage>
        <taxon>Eukaryota</taxon>
        <taxon>Viridiplantae</taxon>
        <taxon>Streptophyta</taxon>
        <taxon>Embryophyta</taxon>
        <taxon>Tracheophyta</taxon>
        <taxon>Spermatophyta</taxon>
        <taxon>Magnoliopsida</taxon>
        <taxon>Liliopsida</taxon>
        <taxon>Poales</taxon>
        <taxon>Poaceae</taxon>
        <taxon>PACMAD clade</taxon>
        <taxon>Arundinoideae</taxon>
        <taxon>Arundineae</taxon>
        <taxon>Arundo</taxon>
    </lineage>
</organism>